<evidence type="ECO:0000256" key="2">
    <source>
        <dbReference type="PROSITE-ProRule" id="PRU00708"/>
    </source>
</evidence>
<feature type="repeat" description="PPR" evidence="2">
    <location>
        <begin position="481"/>
        <end position="515"/>
    </location>
</feature>
<dbReference type="GO" id="GO:0016556">
    <property type="term" value="P:mRNA modification"/>
    <property type="evidence" value="ECO:0007669"/>
    <property type="project" value="EnsemblPlants"/>
</dbReference>
<dbReference type="PANTHER" id="PTHR47926">
    <property type="entry name" value="PENTATRICOPEPTIDE REPEAT-CONTAINING PROTEIN"/>
    <property type="match status" value="1"/>
</dbReference>
<dbReference type="Pfam" id="PF01535">
    <property type="entry name" value="PPR"/>
    <property type="match status" value="4"/>
</dbReference>
<dbReference type="OrthoDB" id="185373at2759"/>
<organism evidence="4 5">
    <name type="scientific">Lactuca sativa</name>
    <name type="common">Garden lettuce</name>
    <dbReference type="NCBI Taxonomy" id="4236"/>
    <lineage>
        <taxon>Eukaryota</taxon>
        <taxon>Viridiplantae</taxon>
        <taxon>Streptophyta</taxon>
        <taxon>Embryophyta</taxon>
        <taxon>Tracheophyta</taxon>
        <taxon>Spermatophyta</taxon>
        <taxon>Magnoliopsida</taxon>
        <taxon>eudicotyledons</taxon>
        <taxon>Gunneridae</taxon>
        <taxon>Pentapetalae</taxon>
        <taxon>asterids</taxon>
        <taxon>campanulids</taxon>
        <taxon>Asterales</taxon>
        <taxon>Asteraceae</taxon>
        <taxon>Cichorioideae</taxon>
        <taxon>Cichorieae</taxon>
        <taxon>Lactucinae</taxon>
        <taxon>Lactuca</taxon>
    </lineage>
</organism>
<dbReference type="InterPro" id="IPR002885">
    <property type="entry name" value="PPR_rpt"/>
</dbReference>
<dbReference type="FunFam" id="1.25.40.10:FF:000242">
    <property type="entry name" value="Pentatricopeptide repeat-containing protein"/>
    <property type="match status" value="1"/>
</dbReference>
<protein>
    <recommendedName>
        <fullName evidence="6">DYW domain-containing protein</fullName>
    </recommendedName>
</protein>
<feature type="repeat" description="PPR" evidence="2">
    <location>
        <begin position="617"/>
        <end position="651"/>
    </location>
</feature>
<dbReference type="Gramene" id="rna-gnl|WGS:NBSK|LSAT_5X98641_mrna">
    <property type="protein sequence ID" value="cds-PLY61703.1"/>
    <property type="gene ID" value="gene-LSAT_5X98641"/>
</dbReference>
<dbReference type="InterPro" id="IPR046848">
    <property type="entry name" value="E_motif"/>
</dbReference>
<sequence>MACLRFPVIPLNHTSPVSKSPRPQTHLIKPQDNEKHHQILYNSYFKHISSVCKEGKLQDAVNILFELESQDFEIGANVYGDLLQGCVYERNLSLGKQIHSRVIKKGESLVKNEYIETKLVVFYAKCDCLDVASSLFRRLDQKNVFSWAAIIGLYCRMGYLQNTLLGFCAMIENGFEADNFVVPNVLKACGGLSFIEFGKGVHGHVVKKGFEGCVFVASSLVDMYGKCGALEDARKVFDNMPERNVVTWNSMMVAYAQNGMHEEAIRVFHDMRTEGIQPTVVTMVTFLSASANLYALEEGKQGHAIAISTGLDSGNIMGTSLINLYSKSGLIEDAEKIFNKILNKDTVAWNLMISCYLHNNQIQKTINLCHKMLSQRLKFDSVTMTSITTSAGNTQNLKLGKSAHCHIIRTNLMSDVAVSSSLVDMYAKCNKIHDARTVFSLTGTKDLVLWNTLLAAYAEIGSSGEALNLFYKMQLEGVPPNTESWNSIILAFLKNGQVKEAMDSFSEMKSSGLEGSLVTYTILIFGLVQNGFVDQSISIFQEMQENGIKPNNISIVGVLSACKTRASLQLGRAIHGYVLRHEMDINVILATSLVDMYAKCGSIDYARKVFDMIVVKGLPLYNAMISGYALHGCAVEVIAVFRELQNDGFDPDEITFTSVLSVCRHCGLVNEGLGIFVDMIRKYGVKPSMEHFGCVASLLSKCGNDEVFQFVKCMRFEPDSHILGSLLESCRGTRTDTDTDIGTGTETNTDTDIETGTETNTDSVKYLMENLMKIDPGNSGNYVAVSNAYAGKGMWNEVSELRNLMREKGIKKSPGCSWIQIGKEVHVFVANDRSHSRTDEIYSTLALLRKEMLGNRDP</sequence>
<dbReference type="InterPro" id="IPR011990">
    <property type="entry name" value="TPR-like_helical_dom_sf"/>
</dbReference>
<dbReference type="Pfam" id="PF13041">
    <property type="entry name" value="PPR_2"/>
    <property type="match status" value="3"/>
</dbReference>
<accession>A0A9R1VLX1</accession>
<dbReference type="GO" id="GO:0003729">
    <property type="term" value="F:mRNA binding"/>
    <property type="evidence" value="ECO:0007669"/>
    <property type="project" value="EnsemblPlants"/>
</dbReference>
<comment type="caution">
    <text evidence="4">The sequence shown here is derived from an EMBL/GenBank/DDBJ whole genome shotgun (WGS) entry which is preliminary data.</text>
</comment>
<evidence type="ECO:0000313" key="4">
    <source>
        <dbReference type="EMBL" id="KAJ0206981.1"/>
    </source>
</evidence>
<proteinExistence type="predicted"/>
<evidence type="ECO:0008006" key="6">
    <source>
        <dbReference type="Google" id="ProtNLM"/>
    </source>
</evidence>
<evidence type="ECO:0000256" key="1">
    <source>
        <dbReference type="ARBA" id="ARBA00022737"/>
    </source>
</evidence>
<dbReference type="EMBL" id="NBSK02000005">
    <property type="protein sequence ID" value="KAJ0206981.1"/>
    <property type="molecule type" value="Genomic_DNA"/>
</dbReference>
<dbReference type="NCBIfam" id="TIGR00756">
    <property type="entry name" value="PPR"/>
    <property type="match status" value="6"/>
</dbReference>
<dbReference type="PANTHER" id="PTHR47926:SF386">
    <property type="entry name" value="PENTATRICOPEPTIDE REPEAT-CONTAINING PROTEIN"/>
    <property type="match status" value="1"/>
</dbReference>
<feature type="repeat" description="PPR" evidence="2">
    <location>
        <begin position="652"/>
        <end position="687"/>
    </location>
</feature>
<feature type="repeat" description="PPR" evidence="2">
    <location>
        <begin position="778"/>
        <end position="812"/>
    </location>
</feature>
<feature type="repeat" description="PPR" evidence="2">
    <location>
        <begin position="244"/>
        <end position="278"/>
    </location>
</feature>
<dbReference type="Gene3D" id="1.25.40.10">
    <property type="entry name" value="Tetratricopeptide repeat domain"/>
    <property type="match status" value="5"/>
</dbReference>
<dbReference type="Proteomes" id="UP000235145">
    <property type="component" value="Unassembled WGS sequence"/>
</dbReference>
<feature type="repeat" description="PPR" evidence="2">
    <location>
        <begin position="345"/>
        <end position="379"/>
    </location>
</feature>
<reference evidence="4 5" key="1">
    <citation type="journal article" date="2017" name="Nat. Commun.">
        <title>Genome assembly with in vitro proximity ligation data and whole-genome triplication in lettuce.</title>
        <authorList>
            <person name="Reyes-Chin-Wo S."/>
            <person name="Wang Z."/>
            <person name="Yang X."/>
            <person name="Kozik A."/>
            <person name="Arikit S."/>
            <person name="Song C."/>
            <person name="Xia L."/>
            <person name="Froenicke L."/>
            <person name="Lavelle D.O."/>
            <person name="Truco M.J."/>
            <person name="Xia R."/>
            <person name="Zhu S."/>
            <person name="Xu C."/>
            <person name="Xu H."/>
            <person name="Xu X."/>
            <person name="Cox K."/>
            <person name="Korf I."/>
            <person name="Meyers B.C."/>
            <person name="Michelmore R.W."/>
        </authorList>
    </citation>
    <scope>NUCLEOTIDE SEQUENCE [LARGE SCALE GENOMIC DNA]</scope>
    <source>
        <strain evidence="5">cv. Salinas</strain>
        <tissue evidence="4">Seedlings</tissue>
    </source>
</reference>
<dbReference type="AlphaFoldDB" id="A0A9R1VLX1"/>
<evidence type="ECO:0000256" key="3">
    <source>
        <dbReference type="SAM" id="MobiDB-lite"/>
    </source>
</evidence>
<dbReference type="InterPro" id="IPR046960">
    <property type="entry name" value="PPR_At4g14850-like_plant"/>
</dbReference>
<keyword evidence="5" id="KW-1185">Reference proteome</keyword>
<dbReference type="FunFam" id="1.25.40.10:FF:000380">
    <property type="entry name" value="Pentatricopeptide repeat-containing protein, chloroplastic"/>
    <property type="match status" value="1"/>
</dbReference>
<feature type="repeat" description="PPR" evidence="2">
    <location>
        <begin position="446"/>
        <end position="480"/>
    </location>
</feature>
<dbReference type="GO" id="GO:0009451">
    <property type="term" value="P:RNA modification"/>
    <property type="evidence" value="ECO:0000318"/>
    <property type="project" value="GO_Central"/>
</dbReference>
<dbReference type="FunFam" id="1.25.40.10:FF:000396">
    <property type="entry name" value="Pentatricopeptide repeat-containing protein At2g36730"/>
    <property type="match status" value="1"/>
</dbReference>
<feature type="repeat" description="PPR" evidence="2">
    <location>
        <begin position="143"/>
        <end position="177"/>
    </location>
</feature>
<evidence type="ECO:0000313" key="5">
    <source>
        <dbReference type="Proteomes" id="UP000235145"/>
    </source>
</evidence>
<feature type="region of interest" description="Disordered" evidence="3">
    <location>
        <begin position="737"/>
        <end position="757"/>
    </location>
</feature>
<dbReference type="PROSITE" id="PS51375">
    <property type="entry name" value="PPR"/>
    <property type="match status" value="9"/>
</dbReference>
<keyword evidence="1" id="KW-0677">Repeat</keyword>
<dbReference type="SUPFAM" id="SSF48452">
    <property type="entry name" value="TPR-like"/>
    <property type="match status" value="1"/>
</dbReference>
<name>A0A9R1VLX1_LACSA</name>
<gene>
    <name evidence="4" type="ORF">LSAT_V11C500264460</name>
</gene>
<feature type="repeat" description="PPR" evidence="2">
    <location>
        <begin position="516"/>
        <end position="550"/>
    </location>
</feature>
<dbReference type="Pfam" id="PF20431">
    <property type="entry name" value="E_motif"/>
    <property type="match status" value="1"/>
</dbReference>